<protein>
    <submittedName>
        <fullName evidence="2">Uncharacterized protein</fullName>
    </submittedName>
</protein>
<feature type="compositionally biased region" description="Polar residues" evidence="1">
    <location>
        <begin position="420"/>
        <end position="435"/>
    </location>
</feature>
<evidence type="ECO:0000313" key="3">
    <source>
        <dbReference type="Proteomes" id="UP001632037"/>
    </source>
</evidence>
<feature type="compositionally biased region" description="Basic and acidic residues" evidence="1">
    <location>
        <begin position="162"/>
        <end position="174"/>
    </location>
</feature>
<dbReference type="AlphaFoldDB" id="A0ABD3FRY9"/>
<proteinExistence type="predicted"/>
<dbReference type="EMBL" id="JBIMZQ010000009">
    <property type="protein sequence ID" value="KAL3669147.1"/>
    <property type="molecule type" value="Genomic_DNA"/>
</dbReference>
<accession>A0ABD3FRY9</accession>
<name>A0ABD3FRY9_9STRA</name>
<organism evidence="2 3">
    <name type="scientific">Phytophthora oleae</name>
    <dbReference type="NCBI Taxonomy" id="2107226"/>
    <lineage>
        <taxon>Eukaryota</taxon>
        <taxon>Sar</taxon>
        <taxon>Stramenopiles</taxon>
        <taxon>Oomycota</taxon>
        <taxon>Peronosporomycetes</taxon>
        <taxon>Peronosporales</taxon>
        <taxon>Peronosporaceae</taxon>
        <taxon>Phytophthora</taxon>
    </lineage>
</organism>
<evidence type="ECO:0000256" key="1">
    <source>
        <dbReference type="SAM" id="MobiDB-lite"/>
    </source>
</evidence>
<gene>
    <name evidence="2" type="ORF">V7S43_005531</name>
</gene>
<dbReference type="Proteomes" id="UP001632037">
    <property type="component" value="Unassembled WGS sequence"/>
</dbReference>
<feature type="compositionally biased region" description="Low complexity" evidence="1">
    <location>
        <begin position="447"/>
        <end position="462"/>
    </location>
</feature>
<comment type="caution">
    <text evidence="2">The sequence shown here is derived from an EMBL/GenBank/DDBJ whole genome shotgun (WGS) entry which is preliminary data.</text>
</comment>
<feature type="region of interest" description="Disordered" evidence="1">
    <location>
        <begin position="420"/>
        <end position="498"/>
    </location>
</feature>
<reference evidence="2 3" key="1">
    <citation type="submission" date="2024-09" db="EMBL/GenBank/DDBJ databases">
        <title>Genome sequencing and assembly of Phytophthora oleae, isolate VK10A, causative agent of rot of olive drupes.</title>
        <authorList>
            <person name="Conti Taguali S."/>
            <person name="Riolo M."/>
            <person name="La Spada F."/>
            <person name="Cacciola S.O."/>
            <person name="Dionisio G."/>
        </authorList>
    </citation>
    <scope>NUCLEOTIDE SEQUENCE [LARGE SCALE GENOMIC DNA]</scope>
    <source>
        <strain evidence="2 3">VK10A</strain>
    </source>
</reference>
<feature type="compositionally biased region" description="Basic and acidic residues" evidence="1">
    <location>
        <begin position="203"/>
        <end position="215"/>
    </location>
</feature>
<feature type="region of interest" description="Disordered" evidence="1">
    <location>
        <begin position="78"/>
        <end position="215"/>
    </location>
</feature>
<keyword evidence="3" id="KW-1185">Reference proteome</keyword>
<sequence>MPLAPRYKVFTDFETTGKRRFPVKHRFSRWLRKELREDDVAVVVAVWRLQGLPPDEQPGLDAIQRAACERRKAARQKEAVESASVAESVAEDQPAAEPETQGTPVVSEAQGSQGGSSDAEVSENAVAATREGGDEVSVGGTDVVEPPKSIDLRSESPTSEKCVVEVKPEPRLADEEAPQNSKSEDAAVSEDAPMKSGDSLKTPSDDSGRADSLDGERALQYVRREFRRWRDKDPGRVIPPNVDYAWPTPKPDANVFQKAAAATGDYIKWRCSSAFAEEAWISEFHLKRYGFGLTEDLTYVEIPMNALTAPECIAVLQTMLFEAGFEFQNLIPRWSENVVSSVFESLIHSVSTELQSRLAVELVEWATVTDRLQINRLPEHRKPDTETHQENEEDVLLDHEADLRGRQLILKLRVTGLRVTHSSDGSSSGEPAQSKRSQHVPPRPQVPSTLSALSTPSLNSLSVYETRSDTTRVESGTPMSEDRSSSQTPMTDTRIPSVIGTSRASIRCLEFRHLVEVLQTL</sequence>
<evidence type="ECO:0000313" key="2">
    <source>
        <dbReference type="EMBL" id="KAL3669147.1"/>
    </source>
</evidence>